<reference evidence="1" key="1">
    <citation type="submission" date="2021-04" db="EMBL/GenBank/DDBJ databases">
        <authorList>
            <person name="Zhang D.-C."/>
        </authorList>
    </citation>
    <scope>NUCLEOTIDE SEQUENCE</scope>
    <source>
        <strain evidence="1">CGMCC 1.15697</strain>
    </source>
</reference>
<name>A0A8J7S8D2_9PROT</name>
<evidence type="ECO:0000313" key="2">
    <source>
        <dbReference type="Proteomes" id="UP000672602"/>
    </source>
</evidence>
<proteinExistence type="predicted"/>
<accession>A0A8J7S8D2</accession>
<organism evidence="1 2">
    <name type="scientific">Marivibrio halodurans</name>
    <dbReference type="NCBI Taxonomy" id="2039722"/>
    <lineage>
        <taxon>Bacteria</taxon>
        <taxon>Pseudomonadati</taxon>
        <taxon>Pseudomonadota</taxon>
        <taxon>Alphaproteobacteria</taxon>
        <taxon>Rhodospirillales</taxon>
        <taxon>Rhodospirillaceae</taxon>
        <taxon>Marivibrio</taxon>
    </lineage>
</organism>
<keyword evidence="2" id="KW-1185">Reference proteome</keyword>
<gene>
    <name evidence="1" type="ORF">KAJ83_09650</name>
</gene>
<comment type="caution">
    <text evidence="1">The sequence shown here is derived from an EMBL/GenBank/DDBJ whole genome shotgun (WGS) entry which is preliminary data.</text>
</comment>
<protein>
    <recommendedName>
        <fullName evidence="3">ASCH domain-containing protein</fullName>
    </recommendedName>
</protein>
<dbReference type="RefSeq" id="WP_210681862.1">
    <property type="nucleotide sequence ID" value="NZ_JAGMWN010000004.1"/>
</dbReference>
<evidence type="ECO:0000313" key="1">
    <source>
        <dbReference type="EMBL" id="MBP5857272.1"/>
    </source>
</evidence>
<evidence type="ECO:0008006" key="3">
    <source>
        <dbReference type="Google" id="ProtNLM"/>
    </source>
</evidence>
<dbReference type="Proteomes" id="UP000672602">
    <property type="component" value="Unassembled WGS sequence"/>
</dbReference>
<sequence length="146" mass="16361">MVAYNFKSGFVRDIRAGIKDHTVRGNRARRHARPGELVQLYTGMRTKQCTKILDPDPPCTRLDEVALEVGPMAGRFALFEINGIPLDDEAIEAFAAADGFSVARRLDVSATECMVRFWAMTYGRQPFEGVVIHWDPSEALRQFGIS</sequence>
<dbReference type="EMBL" id="JAGMWN010000004">
    <property type="protein sequence ID" value="MBP5857272.1"/>
    <property type="molecule type" value="Genomic_DNA"/>
</dbReference>
<dbReference type="AlphaFoldDB" id="A0A8J7S8D2"/>